<proteinExistence type="predicted"/>
<sequence length="154" mass="16992">MSDQSNKIKRSKIPRYQGVKKKHLVPLTSKSVDPTDLIGKQSLSTKDLAKSDICMSNISDAPTEDVEFDVDKNALESILSNKGILAGLPMRASEMPIQFPAGRLSLWESRDKFKENLKACKAKFPHCENSRMQESNTVLQTGTLNDKAATAVTP</sequence>
<feature type="region of interest" description="Disordered" evidence="1">
    <location>
        <begin position="1"/>
        <end position="22"/>
    </location>
</feature>
<evidence type="ECO:0000256" key="1">
    <source>
        <dbReference type="SAM" id="MobiDB-lite"/>
    </source>
</evidence>
<name>A0A0B6YS85_9EUPU</name>
<protein>
    <submittedName>
        <fullName evidence="2">Uncharacterized protein</fullName>
    </submittedName>
</protein>
<dbReference type="EMBL" id="HACG01011776">
    <property type="protein sequence ID" value="CEK58641.1"/>
    <property type="molecule type" value="Transcribed_RNA"/>
</dbReference>
<reference evidence="2" key="1">
    <citation type="submission" date="2014-12" db="EMBL/GenBank/DDBJ databases">
        <title>Insight into the proteome of Arion vulgaris.</title>
        <authorList>
            <person name="Aradska J."/>
            <person name="Bulat T."/>
            <person name="Smidak R."/>
            <person name="Sarate P."/>
            <person name="Gangsoo J."/>
            <person name="Sialana F."/>
            <person name="Bilban M."/>
            <person name="Lubec G."/>
        </authorList>
    </citation>
    <scope>NUCLEOTIDE SEQUENCE</scope>
    <source>
        <tissue evidence="2">Skin</tissue>
    </source>
</reference>
<feature type="compositionally biased region" description="Basic residues" evidence="1">
    <location>
        <begin position="7"/>
        <end position="22"/>
    </location>
</feature>
<organism evidence="2">
    <name type="scientific">Arion vulgaris</name>
    <dbReference type="NCBI Taxonomy" id="1028688"/>
    <lineage>
        <taxon>Eukaryota</taxon>
        <taxon>Metazoa</taxon>
        <taxon>Spiralia</taxon>
        <taxon>Lophotrochozoa</taxon>
        <taxon>Mollusca</taxon>
        <taxon>Gastropoda</taxon>
        <taxon>Heterobranchia</taxon>
        <taxon>Euthyneura</taxon>
        <taxon>Panpulmonata</taxon>
        <taxon>Eupulmonata</taxon>
        <taxon>Stylommatophora</taxon>
        <taxon>Helicina</taxon>
        <taxon>Arionoidea</taxon>
        <taxon>Arionidae</taxon>
        <taxon>Arion</taxon>
    </lineage>
</organism>
<accession>A0A0B6YS85</accession>
<dbReference type="AlphaFoldDB" id="A0A0B6YS85"/>
<evidence type="ECO:0000313" key="2">
    <source>
        <dbReference type="EMBL" id="CEK58641.1"/>
    </source>
</evidence>
<feature type="non-terminal residue" evidence="2">
    <location>
        <position position="154"/>
    </location>
</feature>
<gene>
    <name evidence="2" type="primary">ORF33747</name>
</gene>